<dbReference type="GO" id="GO:0051301">
    <property type="term" value="P:cell division"/>
    <property type="evidence" value="ECO:0007669"/>
    <property type="project" value="UniProtKB-KW"/>
</dbReference>
<comment type="subcellular location">
    <subcellularLocation>
        <location evidence="1">Membrane</location>
    </subcellularLocation>
</comment>
<keyword evidence="4" id="KW-1133">Transmembrane helix</keyword>
<evidence type="ECO:0000256" key="1">
    <source>
        <dbReference type="ARBA" id="ARBA00004370"/>
    </source>
</evidence>
<dbReference type="GO" id="GO:0071555">
    <property type="term" value="P:cell wall organization"/>
    <property type="evidence" value="ECO:0007669"/>
    <property type="project" value="TreeGrafter"/>
</dbReference>
<dbReference type="GO" id="GO:0005886">
    <property type="term" value="C:plasma membrane"/>
    <property type="evidence" value="ECO:0007669"/>
    <property type="project" value="TreeGrafter"/>
</dbReference>
<dbReference type="GO" id="GO:0004180">
    <property type="term" value="F:carboxypeptidase activity"/>
    <property type="evidence" value="ECO:0007669"/>
    <property type="project" value="UniProtKB-KW"/>
</dbReference>
<dbReference type="InterPro" id="IPR050515">
    <property type="entry name" value="Beta-lactam/transpept"/>
</dbReference>
<accession>A0A1I1Z8H1</accession>
<dbReference type="PANTHER" id="PTHR30627:SF1">
    <property type="entry name" value="PEPTIDOGLYCAN D,D-TRANSPEPTIDASE FTSI"/>
    <property type="match status" value="1"/>
</dbReference>
<keyword evidence="2" id="KW-0121">Carboxypeptidase</keyword>
<keyword evidence="2" id="KW-0645">Protease</keyword>
<dbReference type="GO" id="GO:0008658">
    <property type="term" value="F:penicillin binding"/>
    <property type="evidence" value="ECO:0007669"/>
    <property type="project" value="InterPro"/>
</dbReference>
<evidence type="ECO:0000313" key="7">
    <source>
        <dbReference type="EMBL" id="SFE27842.1"/>
    </source>
</evidence>
<proteinExistence type="predicted"/>
<dbReference type="SUPFAM" id="SSF56601">
    <property type="entry name" value="beta-lactamase/transpeptidase-like"/>
    <property type="match status" value="1"/>
</dbReference>
<dbReference type="EMBL" id="FOMW01000006">
    <property type="protein sequence ID" value="SFE27842.1"/>
    <property type="molecule type" value="Genomic_DNA"/>
</dbReference>
<dbReference type="Pfam" id="PF03717">
    <property type="entry name" value="PBP_dimer"/>
    <property type="match status" value="1"/>
</dbReference>
<dbReference type="Proteomes" id="UP000198977">
    <property type="component" value="Unassembled WGS sequence"/>
</dbReference>
<dbReference type="PANTHER" id="PTHR30627">
    <property type="entry name" value="PEPTIDOGLYCAN D,D-TRANSPEPTIDASE"/>
    <property type="match status" value="1"/>
</dbReference>
<dbReference type="InterPro" id="IPR036138">
    <property type="entry name" value="PBP_dimer_sf"/>
</dbReference>
<dbReference type="SUPFAM" id="SSF56519">
    <property type="entry name" value="Penicillin binding protein dimerisation domain"/>
    <property type="match status" value="1"/>
</dbReference>
<keyword evidence="3 4" id="KW-0472">Membrane</keyword>
<keyword evidence="4" id="KW-0812">Transmembrane</keyword>
<name>A0A1I1Z8H1_9RHOB</name>
<sequence length="598" mass="64733">MIRTPLRPLARILQARAKGENPDAIERENKRIRHEQMRDHARQRAEGRLLVLGVFFFCAFAVVGGRMALLATSDPVEPRAHAPGAVISASRADIVDRNGNILATNFDTHALYAQPANMIDPVSVAKKLVEIFPDLEQDRLVKDFTGKRKFLWIKKKISPEQMQAVHDVGDPGLMFAPRDMRLYPNGTLAAHVLGGASYGKEGVHAAEVIGVAGVEKYFDDYLRDPSNGAKPLELALDLTIQAASERILYGGMKLMNAKGATSVLMDVHTGEVISVVSLPSFDPNDRPRPAVKGDPSDSPLFNRSVQGVYELGSTFKIFAAAQAMDLGLVNENTMINTAGPMRVGGHAIGEFKNHNYGTITVSDIIMKSSNRGTGRMALMIGGERQQEFLKSLGLFDITPFEIIEASGGKPLVPKRWTELSAVTISYGHGISTSPMHLAAAYAAIANGGTMVKPTLMKQNGPVVGPRVITERTAREARKMLRRVVSEDDGTASFAEVPGYMVAGKTGTADKPKPRGGGYYKDKVIATFASMFPADNPRYVLIVTLDEPVETSGAQPRRTAGWTAVPVAAEMIRRVAPLLGVRPAVEPLDPDMITLTSSN</sequence>
<evidence type="ECO:0000259" key="5">
    <source>
        <dbReference type="Pfam" id="PF00905"/>
    </source>
</evidence>
<evidence type="ECO:0000256" key="4">
    <source>
        <dbReference type="SAM" id="Phobius"/>
    </source>
</evidence>
<feature type="domain" description="Penicillin-binding protein dimerisation" evidence="6">
    <location>
        <begin position="87"/>
        <end position="223"/>
    </location>
</feature>
<evidence type="ECO:0000259" key="6">
    <source>
        <dbReference type="Pfam" id="PF03717"/>
    </source>
</evidence>
<dbReference type="InterPro" id="IPR012338">
    <property type="entry name" value="Beta-lactam/transpept-like"/>
</dbReference>
<organism evidence="7 8">
    <name type="scientific">Sulfitobacter brevis</name>
    <dbReference type="NCBI Taxonomy" id="74348"/>
    <lineage>
        <taxon>Bacteria</taxon>
        <taxon>Pseudomonadati</taxon>
        <taxon>Pseudomonadota</taxon>
        <taxon>Alphaproteobacteria</taxon>
        <taxon>Rhodobacterales</taxon>
        <taxon>Roseobacteraceae</taxon>
        <taxon>Sulfitobacter</taxon>
    </lineage>
</organism>
<gene>
    <name evidence="7" type="ORF">SAMN04488523_10677</name>
</gene>
<reference evidence="7 8" key="1">
    <citation type="submission" date="2016-10" db="EMBL/GenBank/DDBJ databases">
        <authorList>
            <person name="de Groot N.N."/>
        </authorList>
    </citation>
    <scope>NUCLEOTIDE SEQUENCE [LARGE SCALE GENOMIC DNA]</scope>
    <source>
        <strain evidence="7 8">DSM 11443</strain>
    </source>
</reference>
<evidence type="ECO:0000256" key="2">
    <source>
        <dbReference type="ARBA" id="ARBA00022645"/>
    </source>
</evidence>
<dbReference type="Pfam" id="PF00905">
    <property type="entry name" value="Transpeptidase"/>
    <property type="match status" value="1"/>
</dbReference>
<dbReference type="STRING" id="74348.SAMN04488523_10677"/>
<feature type="domain" description="Penicillin-binding protein transpeptidase" evidence="5">
    <location>
        <begin position="261"/>
        <end position="551"/>
    </location>
</feature>
<keyword evidence="7" id="KW-0131">Cell cycle</keyword>
<dbReference type="RefSeq" id="WP_093923644.1">
    <property type="nucleotide sequence ID" value="NZ_FOMW01000006.1"/>
</dbReference>
<dbReference type="Gene3D" id="3.30.450.330">
    <property type="match status" value="1"/>
</dbReference>
<dbReference type="OrthoDB" id="9789078at2"/>
<protein>
    <submittedName>
        <fullName evidence="7">Cell division protein FtsI (Penicillin-binding protein 3)</fullName>
    </submittedName>
</protein>
<keyword evidence="8" id="KW-1185">Reference proteome</keyword>
<keyword evidence="7" id="KW-0132">Cell division</keyword>
<dbReference type="AlphaFoldDB" id="A0A1I1Z8H1"/>
<dbReference type="InterPro" id="IPR005311">
    <property type="entry name" value="PBP_dimer"/>
</dbReference>
<evidence type="ECO:0000313" key="8">
    <source>
        <dbReference type="Proteomes" id="UP000198977"/>
    </source>
</evidence>
<dbReference type="Gene3D" id="3.40.710.10">
    <property type="entry name" value="DD-peptidase/beta-lactamase superfamily"/>
    <property type="match status" value="1"/>
</dbReference>
<keyword evidence="2" id="KW-0378">Hydrolase</keyword>
<feature type="transmembrane region" description="Helical" evidence="4">
    <location>
        <begin position="49"/>
        <end position="69"/>
    </location>
</feature>
<dbReference type="Gene3D" id="3.90.1310.10">
    <property type="entry name" value="Penicillin-binding protein 2a (Domain 2)"/>
    <property type="match status" value="1"/>
</dbReference>
<evidence type="ECO:0000256" key="3">
    <source>
        <dbReference type="ARBA" id="ARBA00023136"/>
    </source>
</evidence>
<dbReference type="InterPro" id="IPR001460">
    <property type="entry name" value="PCN-bd_Tpept"/>
</dbReference>